<dbReference type="SUPFAM" id="SSF53850">
    <property type="entry name" value="Periplasmic binding protein-like II"/>
    <property type="match status" value="1"/>
</dbReference>
<dbReference type="STRING" id="1109412.BN1221_01961c"/>
<reference evidence="8" key="2">
    <citation type="submission" date="2015-01" db="EMBL/GenBank/DDBJ databases">
        <authorList>
            <person name="Paterson Steve"/>
        </authorList>
    </citation>
    <scope>NUCLEOTIDE SEQUENCE [LARGE SCALE GENOMIC DNA]</scope>
    <source>
        <strain evidence="8">OBR1</strain>
    </source>
</reference>
<dbReference type="AlphaFoldDB" id="A0A0G4JUC3"/>
<feature type="domain" description="HTH lysR-type" evidence="5">
    <location>
        <begin position="1"/>
        <end position="58"/>
    </location>
</feature>
<dbReference type="EMBL" id="CGIG01000001">
    <property type="protein sequence ID" value="CPR16230.1"/>
    <property type="molecule type" value="Genomic_DNA"/>
</dbReference>
<proteinExistence type="inferred from homology"/>
<name>A0A0G4JUC3_9GAMM</name>
<keyword evidence="3" id="KW-0238">DNA-binding</keyword>
<dbReference type="InterPro" id="IPR036388">
    <property type="entry name" value="WH-like_DNA-bd_sf"/>
</dbReference>
<dbReference type="PROSITE" id="PS50931">
    <property type="entry name" value="HTH_LYSR"/>
    <property type="match status" value="1"/>
</dbReference>
<dbReference type="GO" id="GO:0000976">
    <property type="term" value="F:transcription cis-regulatory region binding"/>
    <property type="evidence" value="ECO:0007669"/>
    <property type="project" value="TreeGrafter"/>
</dbReference>
<evidence type="ECO:0000313" key="8">
    <source>
        <dbReference type="Proteomes" id="UP000044377"/>
    </source>
</evidence>
<sequence length="288" mass="33692">MDDKDWLIIRTVYELKNITRAAQQLHTSQPALSYRLRQIERKLNVQLFDMSGKVLTFTPQGEQIVYYADRILNDYQQMKEALLLADERLRGEIRIGAYSNYAAYRLPALMRRYHDRYPDVELRLVTGLSQDIFAQLQSGEIHLALVREETHWKESKRVVDRHHYYAINRQPLALADLPTLPQIRISSMPYPYVGDTIDHWWNSLFSQPPHIVMTVDKIEICLELVKHGLGFALLADYLDFPPELHSQLLHDASGQPLDNRTWLLYRHSAVFSPRLAHFIDLFGEEPQV</sequence>
<reference evidence="6" key="1">
    <citation type="submission" date="2015-01" db="EMBL/GenBank/DDBJ databases">
        <authorList>
            <person name="Xiang T."/>
            <person name="Song Y."/>
            <person name="Huang L."/>
            <person name="Wang B."/>
            <person name="Wu P."/>
        </authorList>
    </citation>
    <scope>NUCLEOTIDE SEQUENCE [LARGE SCALE GENOMIC DNA]</scope>
    <source>
        <strain evidence="6">OBR1</strain>
    </source>
</reference>
<evidence type="ECO:0000256" key="1">
    <source>
        <dbReference type="ARBA" id="ARBA00009437"/>
    </source>
</evidence>
<dbReference type="Proteomes" id="UP000285972">
    <property type="component" value="Unassembled WGS sequence"/>
</dbReference>
<dbReference type="Gene3D" id="1.10.10.10">
    <property type="entry name" value="Winged helix-like DNA-binding domain superfamily/Winged helix DNA-binding domain"/>
    <property type="match status" value="1"/>
</dbReference>
<dbReference type="InterPro" id="IPR005119">
    <property type="entry name" value="LysR_subst-bd"/>
</dbReference>
<dbReference type="CDD" id="cd05466">
    <property type="entry name" value="PBP2_LTTR_substrate"/>
    <property type="match status" value="1"/>
</dbReference>
<keyword evidence="8" id="KW-1185">Reference proteome</keyword>
<keyword evidence="2" id="KW-0805">Transcription regulation</keyword>
<dbReference type="RefSeq" id="WP_048637145.1">
    <property type="nucleotide sequence ID" value="NZ_CGIG01000001.1"/>
</dbReference>
<dbReference type="OrthoDB" id="8557381at2"/>
<organism evidence="6 8">
    <name type="scientific">Brenneria goodwinii</name>
    <dbReference type="NCBI Taxonomy" id="1109412"/>
    <lineage>
        <taxon>Bacteria</taxon>
        <taxon>Pseudomonadati</taxon>
        <taxon>Pseudomonadota</taxon>
        <taxon>Gammaproteobacteria</taxon>
        <taxon>Enterobacterales</taxon>
        <taxon>Pectobacteriaceae</taxon>
        <taxon>Brenneria</taxon>
    </lineage>
</organism>
<dbReference type="InterPro" id="IPR000847">
    <property type="entry name" value="LysR_HTH_N"/>
</dbReference>
<evidence type="ECO:0000256" key="4">
    <source>
        <dbReference type="ARBA" id="ARBA00023163"/>
    </source>
</evidence>
<evidence type="ECO:0000313" key="6">
    <source>
        <dbReference type="EMBL" id="CPR16230.1"/>
    </source>
</evidence>
<dbReference type="KEGG" id="bgj:AWC36_20380"/>
<reference evidence="7 9" key="3">
    <citation type="submission" date="2016-09" db="EMBL/GenBank/DDBJ databases">
        <authorList>
            <person name="Doonan J."/>
            <person name="Pachebat J.A."/>
            <person name="Golyshin P.N."/>
            <person name="Denman S."/>
            <person name="Mcdonald J.E."/>
        </authorList>
    </citation>
    <scope>NUCLEOTIDE SEQUENCE [LARGE SCALE GENOMIC DNA]</scope>
    <source>
        <strain evidence="7 9">FRB141</strain>
    </source>
</reference>
<dbReference type="Pfam" id="PF03466">
    <property type="entry name" value="LysR_substrate"/>
    <property type="match status" value="1"/>
</dbReference>
<protein>
    <submittedName>
        <fullName evidence="6">Chromosome initiation inhibitor</fullName>
    </submittedName>
</protein>
<dbReference type="Gene3D" id="3.40.190.290">
    <property type="match status" value="1"/>
</dbReference>
<dbReference type="PANTHER" id="PTHR30126">
    <property type="entry name" value="HTH-TYPE TRANSCRIPTIONAL REGULATOR"/>
    <property type="match status" value="1"/>
</dbReference>
<accession>A0A0G4JUC3</accession>
<keyword evidence="4" id="KW-0804">Transcription</keyword>
<dbReference type="Pfam" id="PF00126">
    <property type="entry name" value="HTH_1"/>
    <property type="match status" value="1"/>
</dbReference>
<dbReference type="GO" id="GO:0003700">
    <property type="term" value="F:DNA-binding transcription factor activity"/>
    <property type="evidence" value="ECO:0007669"/>
    <property type="project" value="InterPro"/>
</dbReference>
<evidence type="ECO:0000259" key="5">
    <source>
        <dbReference type="PROSITE" id="PS50931"/>
    </source>
</evidence>
<dbReference type="SUPFAM" id="SSF46785">
    <property type="entry name" value="Winged helix' DNA-binding domain"/>
    <property type="match status" value="1"/>
</dbReference>
<dbReference type="PRINTS" id="PR00039">
    <property type="entry name" value="HTHLYSR"/>
</dbReference>
<evidence type="ECO:0000313" key="9">
    <source>
        <dbReference type="Proteomes" id="UP000285972"/>
    </source>
</evidence>
<dbReference type="PANTHER" id="PTHR30126:SF78">
    <property type="entry name" value="HTH LYSR-TYPE DOMAIN-CONTAINING PROTEIN"/>
    <property type="match status" value="1"/>
</dbReference>
<evidence type="ECO:0000256" key="3">
    <source>
        <dbReference type="ARBA" id="ARBA00023125"/>
    </source>
</evidence>
<dbReference type="GeneID" id="70909185"/>
<dbReference type="InterPro" id="IPR036390">
    <property type="entry name" value="WH_DNA-bd_sf"/>
</dbReference>
<comment type="similarity">
    <text evidence="1">Belongs to the LysR transcriptional regulatory family.</text>
</comment>
<evidence type="ECO:0000313" key="7">
    <source>
        <dbReference type="EMBL" id="RLM28740.1"/>
    </source>
</evidence>
<evidence type="ECO:0000256" key="2">
    <source>
        <dbReference type="ARBA" id="ARBA00023015"/>
    </source>
</evidence>
<dbReference type="EMBL" id="MJLX01000004">
    <property type="protein sequence ID" value="RLM28740.1"/>
    <property type="molecule type" value="Genomic_DNA"/>
</dbReference>
<dbReference type="Proteomes" id="UP000044377">
    <property type="component" value="Unassembled WGS sequence"/>
</dbReference>
<gene>
    <name evidence="7" type="ORF">BIY26_02545</name>
    <name evidence="6" type="ORF">BN1221_01961c</name>
</gene>